<dbReference type="SUPFAM" id="SSF51905">
    <property type="entry name" value="FAD/NAD(P)-binding domain"/>
    <property type="match status" value="2"/>
</dbReference>
<keyword evidence="2 6" id="KW-0285">Flavoprotein</keyword>
<evidence type="ECO:0000256" key="5">
    <source>
        <dbReference type="ARBA" id="ARBA00023002"/>
    </source>
</evidence>
<dbReference type="InterPro" id="IPR050346">
    <property type="entry name" value="FMO-like"/>
</dbReference>
<evidence type="ECO:0000256" key="1">
    <source>
        <dbReference type="ARBA" id="ARBA00009183"/>
    </source>
</evidence>
<evidence type="ECO:0000256" key="2">
    <source>
        <dbReference type="ARBA" id="ARBA00022630"/>
    </source>
</evidence>
<keyword evidence="8" id="KW-1185">Reference proteome</keyword>
<dbReference type="Pfam" id="PF00743">
    <property type="entry name" value="FMO-like"/>
    <property type="match status" value="2"/>
</dbReference>
<dbReference type="PANTHER" id="PTHR23023">
    <property type="entry name" value="DIMETHYLANILINE MONOOXYGENASE"/>
    <property type="match status" value="1"/>
</dbReference>
<dbReference type="Proteomes" id="UP001642540">
    <property type="component" value="Unassembled WGS sequence"/>
</dbReference>
<comment type="cofactor">
    <cofactor evidence="6">
        <name>FAD</name>
        <dbReference type="ChEBI" id="CHEBI:57692"/>
    </cofactor>
</comment>
<proteinExistence type="inferred from homology"/>
<sequence length="487" mass="54844">MAESASQKKNVCIVGGGPSGIVSLKRILETSSLTGKIIEQKSDIGGIWNYNRDKKFTASTRNMSGDTVSPDPENTTTMYDDLRTNIPYPLMAFVDHKYQEENMSTYPAQSKVFEYLQSYAKRFNLWPNIQLNTSIVDIRPDNPSAPEGQAGKWIVETHDLKTDTFSTDIYDAVLICAGKHSYPYQSPIEGQETFKGSIFHTKYYKSAQDFKGKQVVLIGFGLSSADLTLQLAETAEKVTVCHKSPFGANFGLVPMNCRETNEVKRITENGVITLDDEVIPCDAIILCTGYAVKYPFLHESCGISVVKEKYIPHLYNMSIFTKRPTLCFVNVCYRSAEFITAEIQARYAISCLEGKTKLPTYEEMEAALKEDEAEKERKDLPLTLWFQVGESFGTEALPHFFKLAEKIGIGEDYKNGPLLTQMYILLVGRLVGHLAVYRQDKVRKINENTWELIMAPSSGKKAERIMLTMNPDNTLTTTKEEIEDETK</sequence>
<organism evidence="7 8">
    <name type="scientific">Orchesella dallaii</name>
    <dbReference type="NCBI Taxonomy" id="48710"/>
    <lineage>
        <taxon>Eukaryota</taxon>
        <taxon>Metazoa</taxon>
        <taxon>Ecdysozoa</taxon>
        <taxon>Arthropoda</taxon>
        <taxon>Hexapoda</taxon>
        <taxon>Collembola</taxon>
        <taxon>Entomobryomorpha</taxon>
        <taxon>Entomobryoidea</taxon>
        <taxon>Orchesellidae</taxon>
        <taxon>Orchesellinae</taxon>
        <taxon>Orchesella</taxon>
    </lineage>
</organism>
<comment type="caution">
    <text evidence="7">The sequence shown here is derived from an EMBL/GenBank/DDBJ whole genome shotgun (WGS) entry which is preliminary data.</text>
</comment>
<evidence type="ECO:0000256" key="6">
    <source>
        <dbReference type="RuleBase" id="RU361177"/>
    </source>
</evidence>
<evidence type="ECO:0000256" key="3">
    <source>
        <dbReference type="ARBA" id="ARBA00022827"/>
    </source>
</evidence>
<keyword evidence="5 6" id="KW-0560">Oxidoreductase</keyword>
<evidence type="ECO:0000313" key="8">
    <source>
        <dbReference type="Proteomes" id="UP001642540"/>
    </source>
</evidence>
<dbReference type="EMBL" id="CAXLJM020000004">
    <property type="protein sequence ID" value="CAL8069303.1"/>
    <property type="molecule type" value="Genomic_DNA"/>
</dbReference>
<name>A0ABP1PJF4_9HEXA</name>
<accession>A0ABP1PJF4</accession>
<comment type="similarity">
    <text evidence="1 6">Belongs to the FMO family.</text>
</comment>
<dbReference type="InterPro" id="IPR020946">
    <property type="entry name" value="Flavin_mOase-like"/>
</dbReference>
<protein>
    <recommendedName>
        <fullName evidence="6">Flavin-containing monooxygenase</fullName>
        <ecNumber evidence="6">1.-.-.-</ecNumber>
    </recommendedName>
</protein>
<dbReference type="Gene3D" id="3.50.50.60">
    <property type="entry name" value="FAD/NAD(P)-binding domain"/>
    <property type="match status" value="2"/>
</dbReference>
<evidence type="ECO:0000256" key="4">
    <source>
        <dbReference type="ARBA" id="ARBA00022857"/>
    </source>
</evidence>
<keyword evidence="6" id="KW-0503">Monooxygenase</keyword>
<dbReference type="InterPro" id="IPR036188">
    <property type="entry name" value="FAD/NAD-bd_sf"/>
</dbReference>
<keyword evidence="3 6" id="KW-0274">FAD</keyword>
<evidence type="ECO:0000313" key="7">
    <source>
        <dbReference type="EMBL" id="CAL8069303.1"/>
    </source>
</evidence>
<dbReference type="EC" id="1.-.-.-" evidence="6"/>
<dbReference type="PRINTS" id="PR00370">
    <property type="entry name" value="FMOXYGENASE"/>
</dbReference>
<dbReference type="InterPro" id="IPR000960">
    <property type="entry name" value="Flavin_mOase"/>
</dbReference>
<gene>
    <name evidence="7" type="ORF">ODALV1_LOCUS701</name>
</gene>
<keyword evidence="4" id="KW-0521">NADP</keyword>
<reference evidence="7 8" key="1">
    <citation type="submission" date="2024-08" db="EMBL/GenBank/DDBJ databases">
        <authorList>
            <person name="Cucini C."/>
            <person name="Frati F."/>
        </authorList>
    </citation>
    <scope>NUCLEOTIDE SEQUENCE [LARGE SCALE GENOMIC DNA]</scope>
</reference>